<gene>
    <name evidence="1" type="ORF">COI69_02620</name>
</gene>
<sequence>MIRIEWYTQVDFQYLFAYYCKNRTPFDWKDVFPLFETFEIAYHSLKEIDFNMDLPDIDFFSNDTIESVSNKVKLNKNGFVEVSNESLHVHHISFPKEHVPQMRAKPKSVFVYLGQFHSTDDITRIKYNFTGRFNIGNAKQLSDKGVYKSLRNKALKQVTLKDFKNILQKYDNINNKIHSLYYLGDGDNVKEELLDVIQSLSDTNFVKRLVNISKDKEKIDCYVIY</sequence>
<organism evidence="1 2">
    <name type="scientific">Bacillus cereus</name>
    <dbReference type="NCBI Taxonomy" id="1396"/>
    <lineage>
        <taxon>Bacteria</taxon>
        <taxon>Bacillati</taxon>
        <taxon>Bacillota</taxon>
        <taxon>Bacilli</taxon>
        <taxon>Bacillales</taxon>
        <taxon>Bacillaceae</taxon>
        <taxon>Bacillus</taxon>
        <taxon>Bacillus cereus group</taxon>
    </lineage>
</organism>
<dbReference type="EMBL" id="NUUR01000005">
    <property type="protein sequence ID" value="PHG84223.1"/>
    <property type="molecule type" value="Genomic_DNA"/>
</dbReference>
<evidence type="ECO:0000313" key="1">
    <source>
        <dbReference type="EMBL" id="PHG84223.1"/>
    </source>
</evidence>
<name>A0A9X7EAS8_BACCE</name>
<reference evidence="1 2" key="1">
    <citation type="submission" date="2017-09" db="EMBL/GenBank/DDBJ databases">
        <title>Large-scale bioinformatics analysis of Bacillus genomes uncovers conserved roles of natural products in bacterial physiology.</title>
        <authorList>
            <consortium name="Agbiome Team Llc"/>
            <person name="Bleich R.M."/>
            <person name="Grubbs K.J."/>
            <person name="Santa Maria K.C."/>
            <person name="Allen S.E."/>
            <person name="Farag S."/>
            <person name="Shank E.A."/>
            <person name="Bowers A."/>
        </authorList>
    </citation>
    <scope>NUCLEOTIDE SEQUENCE [LARGE SCALE GENOMIC DNA]</scope>
    <source>
        <strain evidence="1 2">AFS029792</strain>
    </source>
</reference>
<accession>A0A9X7EAS8</accession>
<evidence type="ECO:0000313" key="2">
    <source>
        <dbReference type="Proteomes" id="UP000225135"/>
    </source>
</evidence>
<dbReference type="Proteomes" id="UP000225135">
    <property type="component" value="Unassembled WGS sequence"/>
</dbReference>
<comment type="caution">
    <text evidence="1">The sequence shown here is derived from an EMBL/GenBank/DDBJ whole genome shotgun (WGS) entry which is preliminary data.</text>
</comment>
<protein>
    <submittedName>
        <fullName evidence="1">Uncharacterized protein</fullName>
    </submittedName>
</protein>
<dbReference type="RefSeq" id="WP_016083912.1">
    <property type="nucleotide sequence ID" value="NZ_NUQH01000139.1"/>
</dbReference>
<dbReference type="AlphaFoldDB" id="A0A9X7EAS8"/>
<proteinExistence type="predicted"/>